<keyword evidence="6" id="KW-1185">Reference proteome</keyword>
<dbReference type="PANTHER" id="PTHR10627:SF68">
    <property type="entry name" value="F26K24.15 PROTEIN-RELATED"/>
    <property type="match status" value="1"/>
</dbReference>
<evidence type="ECO:0000256" key="2">
    <source>
        <dbReference type="SAM" id="MobiDB-lite"/>
    </source>
</evidence>
<comment type="caution">
    <text evidence="4">The sequence shown here is derived from an EMBL/GenBank/DDBJ whole genome shotgun (WGS) entry which is preliminary data.</text>
</comment>
<evidence type="ECO:0000256" key="1">
    <source>
        <dbReference type="ARBA" id="ARBA00022737"/>
    </source>
</evidence>
<gene>
    <name evidence="4" type="ORF">ILEXP_LOCUS28120</name>
    <name evidence="5" type="ORF">ILEXP_LOCUS29612</name>
</gene>
<dbReference type="SMART" id="SM00454">
    <property type="entry name" value="SAM"/>
    <property type="match status" value="1"/>
</dbReference>
<sequence>MTKPKHRQLVRKPAKDSINGVHELDLPLEDSWVMVKKQKVNIWIPSLPVDKQMTITNPGESQPELQPELEPELQPELEPEPEPEPELELEPIQTSTQVPCPIVNSLQMPSVFDRDKSISLAPEKAFPTARKDSSSQTIPICPPLPRPVHRMGSENPQVNRVPCHKTLGVCSASKLGKRSMSFLDRGVLLNQRLRASNLERKLQRAGGLSRWLTSLGLDRFVKMFQGKSVNKFMLANLTMKKLKDMGADAVGPRRKLMHAIECLCQPYCFEA</sequence>
<evidence type="ECO:0000259" key="3">
    <source>
        <dbReference type="PROSITE" id="PS50105"/>
    </source>
</evidence>
<dbReference type="EMBL" id="CAUOFW020003591">
    <property type="protein sequence ID" value="CAK9160825.1"/>
    <property type="molecule type" value="Genomic_DNA"/>
</dbReference>
<proteinExistence type="predicted"/>
<accession>A0ABC8SQC6</accession>
<dbReference type="Pfam" id="PF07647">
    <property type="entry name" value="SAM_2"/>
    <property type="match status" value="1"/>
</dbReference>
<dbReference type="PROSITE" id="PS50105">
    <property type="entry name" value="SAM_DOMAIN"/>
    <property type="match status" value="1"/>
</dbReference>
<feature type="region of interest" description="Disordered" evidence="2">
    <location>
        <begin position="53"/>
        <end position="85"/>
    </location>
</feature>
<dbReference type="InterPro" id="IPR013761">
    <property type="entry name" value="SAM/pointed_sf"/>
</dbReference>
<dbReference type="AlphaFoldDB" id="A0ABC8SQC6"/>
<dbReference type="EMBL" id="CAUOFW020003356">
    <property type="protein sequence ID" value="CAK9159423.1"/>
    <property type="molecule type" value="Genomic_DNA"/>
</dbReference>
<evidence type="ECO:0000313" key="6">
    <source>
        <dbReference type="Proteomes" id="UP001642360"/>
    </source>
</evidence>
<feature type="compositionally biased region" description="Acidic residues" evidence="2">
    <location>
        <begin position="67"/>
        <end position="85"/>
    </location>
</feature>
<dbReference type="Proteomes" id="UP001642360">
    <property type="component" value="Unassembled WGS sequence"/>
</dbReference>
<dbReference type="CDD" id="cd09487">
    <property type="entry name" value="SAM_superfamily"/>
    <property type="match status" value="1"/>
</dbReference>
<organism evidence="4 6">
    <name type="scientific">Ilex paraguariensis</name>
    <name type="common">yerba mate</name>
    <dbReference type="NCBI Taxonomy" id="185542"/>
    <lineage>
        <taxon>Eukaryota</taxon>
        <taxon>Viridiplantae</taxon>
        <taxon>Streptophyta</taxon>
        <taxon>Embryophyta</taxon>
        <taxon>Tracheophyta</taxon>
        <taxon>Spermatophyta</taxon>
        <taxon>Magnoliopsida</taxon>
        <taxon>eudicotyledons</taxon>
        <taxon>Gunneridae</taxon>
        <taxon>Pentapetalae</taxon>
        <taxon>asterids</taxon>
        <taxon>campanulids</taxon>
        <taxon>Aquifoliales</taxon>
        <taxon>Aquifoliaceae</taxon>
        <taxon>Ilex</taxon>
    </lineage>
</organism>
<protein>
    <recommendedName>
        <fullName evidence="3">SAM domain-containing protein</fullName>
    </recommendedName>
</protein>
<evidence type="ECO:0000313" key="5">
    <source>
        <dbReference type="EMBL" id="CAK9160825.1"/>
    </source>
</evidence>
<keyword evidence="1" id="KW-0677">Repeat</keyword>
<dbReference type="InterPro" id="IPR001660">
    <property type="entry name" value="SAM"/>
</dbReference>
<evidence type="ECO:0000313" key="4">
    <source>
        <dbReference type="EMBL" id="CAK9159423.1"/>
    </source>
</evidence>
<reference evidence="4 6" key="1">
    <citation type="submission" date="2024-02" db="EMBL/GenBank/DDBJ databases">
        <authorList>
            <person name="Vignale AGUSTIN F."/>
            <person name="Sosa J E."/>
            <person name="Modenutti C."/>
        </authorList>
    </citation>
    <scope>NUCLEOTIDE SEQUENCE [LARGE SCALE GENOMIC DNA]</scope>
</reference>
<name>A0ABC8SQC6_9AQUA</name>
<dbReference type="Gene3D" id="1.10.150.50">
    <property type="entry name" value="Transcription Factor, Ets-1"/>
    <property type="match status" value="1"/>
</dbReference>
<feature type="domain" description="SAM" evidence="3">
    <location>
        <begin position="208"/>
        <end position="266"/>
    </location>
</feature>
<dbReference type="PANTHER" id="PTHR10627">
    <property type="entry name" value="SCP160"/>
    <property type="match status" value="1"/>
</dbReference>
<dbReference type="SUPFAM" id="SSF47769">
    <property type="entry name" value="SAM/Pointed domain"/>
    <property type="match status" value="1"/>
</dbReference>